<protein>
    <submittedName>
        <fullName evidence="6">Histidine kinase</fullName>
    </submittedName>
</protein>
<accession>A0AAX3X2Z3</accession>
<feature type="transmembrane region" description="Helical" evidence="4">
    <location>
        <begin position="16"/>
        <end position="36"/>
    </location>
</feature>
<dbReference type="SUPFAM" id="SSF55874">
    <property type="entry name" value="ATPase domain of HSP90 chaperone/DNA topoisomerase II/histidine kinase"/>
    <property type="match status" value="1"/>
</dbReference>
<dbReference type="InterPro" id="IPR036890">
    <property type="entry name" value="HATPase_C_sf"/>
</dbReference>
<dbReference type="InterPro" id="IPR050482">
    <property type="entry name" value="Sensor_HK_TwoCompSys"/>
</dbReference>
<dbReference type="CDD" id="cd16917">
    <property type="entry name" value="HATPase_UhpB-NarQ-NarX-like"/>
    <property type="match status" value="1"/>
</dbReference>
<dbReference type="Proteomes" id="UP001178322">
    <property type="component" value="Chromosome"/>
</dbReference>
<feature type="transmembrane region" description="Helical" evidence="4">
    <location>
        <begin position="370"/>
        <end position="388"/>
    </location>
</feature>
<keyword evidence="1" id="KW-0808">Transferase</keyword>
<dbReference type="RefSeq" id="WP_283934534.1">
    <property type="nucleotide sequence ID" value="NZ_CP126101.1"/>
</dbReference>
<dbReference type="GO" id="GO:0016301">
    <property type="term" value="F:kinase activity"/>
    <property type="evidence" value="ECO:0007669"/>
    <property type="project" value="UniProtKB-KW"/>
</dbReference>
<keyword evidence="4" id="KW-0472">Membrane</keyword>
<keyword evidence="2 6" id="KW-0418">Kinase</keyword>
<evidence type="ECO:0000256" key="1">
    <source>
        <dbReference type="ARBA" id="ARBA00022679"/>
    </source>
</evidence>
<dbReference type="Gene3D" id="3.30.565.10">
    <property type="entry name" value="Histidine kinase-like ATPase, C-terminal domain"/>
    <property type="match status" value="1"/>
</dbReference>
<evidence type="ECO:0000313" key="6">
    <source>
        <dbReference type="EMBL" id="WHY53742.1"/>
    </source>
</evidence>
<dbReference type="PANTHER" id="PTHR24421:SF60">
    <property type="entry name" value="SENSOR HISTIDINE KINASE COMP"/>
    <property type="match status" value="1"/>
</dbReference>
<feature type="transmembrane region" description="Helical" evidence="4">
    <location>
        <begin position="124"/>
        <end position="145"/>
    </location>
</feature>
<feature type="transmembrane region" description="Helical" evidence="4">
    <location>
        <begin position="189"/>
        <end position="208"/>
    </location>
</feature>
<feature type="domain" description="Histidine kinase/HSP90-like ATPase" evidence="5">
    <location>
        <begin position="678"/>
        <end position="765"/>
    </location>
</feature>
<dbReference type="SUPFAM" id="SSF50156">
    <property type="entry name" value="PDZ domain-like"/>
    <property type="match status" value="1"/>
</dbReference>
<dbReference type="InterPro" id="IPR036034">
    <property type="entry name" value="PDZ_sf"/>
</dbReference>
<dbReference type="GO" id="GO:0000160">
    <property type="term" value="P:phosphorelay signal transduction system"/>
    <property type="evidence" value="ECO:0007669"/>
    <property type="project" value="UniProtKB-KW"/>
</dbReference>
<feature type="transmembrane region" description="Helical" evidence="4">
    <location>
        <begin position="345"/>
        <end position="364"/>
    </location>
</feature>
<evidence type="ECO:0000259" key="5">
    <source>
        <dbReference type="Pfam" id="PF02518"/>
    </source>
</evidence>
<evidence type="ECO:0000256" key="3">
    <source>
        <dbReference type="ARBA" id="ARBA00023012"/>
    </source>
</evidence>
<dbReference type="PANTHER" id="PTHR24421">
    <property type="entry name" value="NITRATE/NITRITE SENSOR PROTEIN NARX-RELATED"/>
    <property type="match status" value="1"/>
</dbReference>
<sequence length="788" mass="92924">MFRNGLLALNYLKNNWLWLAISTYLILGSYLLSVTYSTPYLGIKLKEENGQWLIIEPYYKEWANKQKISAGDIILEIDGNNINELNIIKYDPVIRVAKELKFLNHEDGQLIHLQIAPLDIPEQFLYIFFLPACYFLLSLIVSLYLYKKQKNSSLINLLTLFILTVSLAYVSIGASGMLDSVGTVVNRSSMILCLVLLIHFLRNYFLFLNLKWLFINNIKIIYILPLSIVSSFSIFSIIHPFTNTLFSIFTLWLFFILLLIIFGILGIGYSKYKTPQLKIFLLSIISPFLPFLFLFAIPQIIFHKYILSADICSLFLLLIPYSFIFTQLTERIFDMEYYITRFRHYFNFSFAFTVWLLIGLYWITDLAISRMTEIFFFSFLSLIALFYFKEKIDYHKRKILFSTKGDYIHRMYTTIDSIGRVVKIEDLLERFVQEVSLHLEIHHVYVLTYDFHTHAVTSTSKSKEYTQNQMDEVLLEKLRLGDIKKTEHFYIAFIHQDVNYKRILVVDHNKSIYLKDEELLWLELLLLYLNNFIENTKMVEDLLEQLKHMKEADNNQLPWLNKLLWLRFEEEKYQLAQELHDTILQEQLHIAREMDVVIHAKKKTNIQMKLSKVHDHMIASLNDLRGYCENLKPPLLDTLGLNAALEKLIQKVHKRAEFVLIYTIDRLYLEDERLNLMIYRLFQELLNNALKHSHANIVEIHLLEAKEGFEVNYFDDGIGCKMDEIILADSMGIRGMQERVRAFNGKFSIKTNIGDGMSIRIKVNEREQTNSDGYNTYHRWPTPSKQLN</sequence>
<keyword evidence="3" id="KW-0902">Two-component regulatory system</keyword>
<organism evidence="6 7">
    <name type="scientific">Lysinibacillus pakistanensis</name>
    <dbReference type="NCBI Taxonomy" id="759811"/>
    <lineage>
        <taxon>Bacteria</taxon>
        <taxon>Bacillati</taxon>
        <taxon>Bacillota</taxon>
        <taxon>Bacilli</taxon>
        <taxon>Bacillales</taxon>
        <taxon>Bacillaceae</taxon>
        <taxon>Lysinibacillus</taxon>
    </lineage>
</organism>
<dbReference type="EMBL" id="CP126101">
    <property type="protein sequence ID" value="WHY53742.1"/>
    <property type="molecule type" value="Genomic_DNA"/>
</dbReference>
<keyword evidence="4" id="KW-0812">Transmembrane</keyword>
<feature type="transmembrane region" description="Helical" evidence="4">
    <location>
        <begin position="279"/>
        <end position="299"/>
    </location>
</feature>
<gene>
    <name evidence="6" type="ORF">QNH24_11045</name>
</gene>
<dbReference type="Pfam" id="PF02518">
    <property type="entry name" value="HATPase_c"/>
    <property type="match status" value="1"/>
</dbReference>
<feature type="transmembrane region" description="Helical" evidence="4">
    <location>
        <begin position="305"/>
        <end position="324"/>
    </location>
</feature>
<feature type="transmembrane region" description="Helical" evidence="4">
    <location>
        <begin position="245"/>
        <end position="267"/>
    </location>
</feature>
<evidence type="ECO:0000313" key="7">
    <source>
        <dbReference type="Proteomes" id="UP001178322"/>
    </source>
</evidence>
<evidence type="ECO:0000256" key="2">
    <source>
        <dbReference type="ARBA" id="ARBA00022777"/>
    </source>
</evidence>
<keyword evidence="4" id="KW-1133">Transmembrane helix</keyword>
<proteinExistence type="predicted"/>
<evidence type="ECO:0000256" key="4">
    <source>
        <dbReference type="SAM" id="Phobius"/>
    </source>
</evidence>
<feature type="transmembrane region" description="Helical" evidence="4">
    <location>
        <begin position="220"/>
        <end position="239"/>
    </location>
</feature>
<reference evidence="6" key="1">
    <citation type="submission" date="2023-05" db="EMBL/GenBank/DDBJ databases">
        <title>Comparative genomics of Bacillaceae isolates and their secondary metabolite potential.</title>
        <authorList>
            <person name="Song L."/>
            <person name="Nielsen L.J."/>
            <person name="Mohite O."/>
            <person name="Xu X."/>
            <person name="Weber T."/>
            <person name="Kovacs A.T."/>
        </authorList>
    </citation>
    <scope>NUCLEOTIDE SEQUENCE</scope>
    <source>
        <strain evidence="6">LY1</strain>
    </source>
</reference>
<feature type="transmembrane region" description="Helical" evidence="4">
    <location>
        <begin position="157"/>
        <end position="177"/>
    </location>
</feature>
<dbReference type="AlphaFoldDB" id="A0AAX3X2Z3"/>
<dbReference type="InterPro" id="IPR003594">
    <property type="entry name" value="HATPase_dom"/>
</dbReference>
<name>A0AAX3X2Z3_9BACI</name>